<keyword evidence="2" id="KW-1185">Reference proteome</keyword>
<name>A0A151WP53_9HYME</name>
<evidence type="ECO:0000313" key="2">
    <source>
        <dbReference type="Proteomes" id="UP000075809"/>
    </source>
</evidence>
<reference evidence="1 2" key="1">
    <citation type="submission" date="2015-09" db="EMBL/GenBank/DDBJ databases">
        <title>Trachymyrmex zeteki WGS genome.</title>
        <authorList>
            <person name="Nygaard S."/>
            <person name="Hu H."/>
            <person name="Boomsma J."/>
            <person name="Zhang G."/>
        </authorList>
    </citation>
    <scope>NUCLEOTIDE SEQUENCE [LARGE SCALE GENOMIC DNA]</scope>
    <source>
        <strain evidence="1">Tzet28-1</strain>
        <tissue evidence="1">Whole body</tissue>
    </source>
</reference>
<evidence type="ECO:0000313" key="1">
    <source>
        <dbReference type="EMBL" id="KYQ49682.1"/>
    </source>
</evidence>
<sequence>PPAASRFLASYVCRVSNDAYRMNWKAKVGSIIDRPWHEEFKQPAWREIEEVDQVGMEIGRAARRWRGKRRRTLLEASIGRGRPSCWELLAAVPPGDKPLPATELP</sequence>
<proteinExistence type="predicted"/>
<dbReference type="AlphaFoldDB" id="A0A151WP53"/>
<accession>A0A151WP53</accession>
<organism evidence="1 2">
    <name type="scientific">Mycetomoellerius zeteki</name>
    <dbReference type="NCBI Taxonomy" id="64791"/>
    <lineage>
        <taxon>Eukaryota</taxon>
        <taxon>Metazoa</taxon>
        <taxon>Ecdysozoa</taxon>
        <taxon>Arthropoda</taxon>
        <taxon>Hexapoda</taxon>
        <taxon>Insecta</taxon>
        <taxon>Pterygota</taxon>
        <taxon>Neoptera</taxon>
        <taxon>Endopterygota</taxon>
        <taxon>Hymenoptera</taxon>
        <taxon>Apocrita</taxon>
        <taxon>Aculeata</taxon>
        <taxon>Formicoidea</taxon>
        <taxon>Formicidae</taxon>
        <taxon>Myrmicinae</taxon>
        <taxon>Mycetomoellerius</taxon>
    </lineage>
</organism>
<protein>
    <submittedName>
        <fullName evidence="1">Uncharacterized protein</fullName>
    </submittedName>
</protein>
<dbReference type="EMBL" id="KQ982877">
    <property type="protein sequence ID" value="KYQ49682.1"/>
    <property type="molecule type" value="Genomic_DNA"/>
</dbReference>
<dbReference type="Proteomes" id="UP000075809">
    <property type="component" value="Unassembled WGS sequence"/>
</dbReference>
<feature type="non-terminal residue" evidence="1">
    <location>
        <position position="1"/>
    </location>
</feature>
<gene>
    <name evidence="1" type="ORF">ALC60_11216</name>
</gene>